<protein>
    <recommendedName>
        <fullName evidence="11">PHD-type domain-containing protein</fullName>
    </recommendedName>
</protein>
<dbReference type="SUPFAM" id="SSF57903">
    <property type="entry name" value="FYVE/PHD zinc finger"/>
    <property type="match status" value="4"/>
</dbReference>
<feature type="compositionally biased region" description="Polar residues" evidence="10">
    <location>
        <begin position="1713"/>
        <end position="1725"/>
    </location>
</feature>
<keyword evidence="13" id="KW-1185">Reference proteome</keyword>
<dbReference type="Gene3D" id="1.10.30.10">
    <property type="entry name" value="High mobility group box domain"/>
    <property type="match status" value="1"/>
</dbReference>
<keyword evidence="4 9" id="KW-0863">Zinc-finger</keyword>
<evidence type="ECO:0000313" key="13">
    <source>
        <dbReference type="Proteomes" id="UP000005237"/>
    </source>
</evidence>
<keyword evidence="5" id="KW-0862">Zinc</keyword>
<feature type="region of interest" description="Disordered" evidence="10">
    <location>
        <begin position="985"/>
        <end position="1047"/>
    </location>
</feature>
<dbReference type="Gene3D" id="3.30.40.10">
    <property type="entry name" value="Zinc/RING finger domain, C3HC4 (zinc finger)"/>
    <property type="match status" value="3"/>
</dbReference>
<organism evidence="12 13">
    <name type="scientific">Caenorhabditis japonica</name>
    <dbReference type="NCBI Taxonomy" id="281687"/>
    <lineage>
        <taxon>Eukaryota</taxon>
        <taxon>Metazoa</taxon>
        <taxon>Ecdysozoa</taxon>
        <taxon>Nematoda</taxon>
        <taxon>Chromadorea</taxon>
        <taxon>Rhabditida</taxon>
        <taxon>Rhabditina</taxon>
        <taxon>Rhabditomorpha</taxon>
        <taxon>Rhabditoidea</taxon>
        <taxon>Rhabditidae</taxon>
        <taxon>Peloderinae</taxon>
        <taxon>Caenorhabditis</taxon>
    </lineage>
</organism>
<evidence type="ECO:0000256" key="6">
    <source>
        <dbReference type="ARBA" id="ARBA00023015"/>
    </source>
</evidence>
<dbReference type="GO" id="GO:0044666">
    <property type="term" value="C:MLL3/4 complex"/>
    <property type="evidence" value="ECO:0007669"/>
    <property type="project" value="TreeGrafter"/>
</dbReference>
<feature type="region of interest" description="Disordered" evidence="10">
    <location>
        <begin position="722"/>
        <end position="751"/>
    </location>
</feature>
<feature type="compositionally biased region" description="Polar residues" evidence="10">
    <location>
        <begin position="172"/>
        <end position="188"/>
    </location>
</feature>
<feature type="region of interest" description="Disordered" evidence="10">
    <location>
        <begin position="1686"/>
        <end position="1735"/>
    </location>
</feature>
<evidence type="ECO:0000259" key="11">
    <source>
        <dbReference type="PROSITE" id="PS50016"/>
    </source>
</evidence>
<keyword evidence="8" id="KW-0539">Nucleus</keyword>
<evidence type="ECO:0000256" key="1">
    <source>
        <dbReference type="ARBA" id="ARBA00004123"/>
    </source>
</evidence>
<feature type="compositionally biased region" description="Polar residues" evidence="10">
    <location>
        <begin position="1012"/>
        <end position="1024"/>
    </location>
</feature>
<accession>A0A8R1HLT7</accession>
<keyword evidence="6" id="KW-0805">Transcription regulation</keyword>
<feature type="region of interest" description="Disordered" evidence="10">
    <location>
        <begin position="671"/>
        <end position="701"/>
    </location>
</feature>
<reference evidence="13" key="1">
    <citation type="submission" date="2010-08" db="EMBL/GenBank/DDBJ databases">
        <authorList>
            <consortium name="Caenorhabditis japonica Sequencing Consortium"/>
            <person name="Wilson R.K."/>
        </authorList>
    </citation>
    <scope>NUCLEOTIDE SEQUENCE [LARGE SCALE GENOMIC DNA]</scope>
    <source>
        <strain evidence="13">DF5081</strain>
    </source>
</reference>
<evidence type="ECO:0000256" key="4">
    <source>
        <dbReference type="ARBA" id="ARBA00022771"/>
    </source>
</evidence>
<proteinExistence type="predicted"/>
<feature type="region of interest" description="Disordered" evidence="10">
    <location>
        <begin position="168"/>
        <end position="280"/>
    </location>
</feature>
<evidence type="ECO:0000256" key="8">
    <source>
        <dbReference type="ARBA" id="ARBA00023242"/>
    </source>
</evidence>
<evidence type="ECO:0000256" key="3">
    <source>
        <dbReference type="ARBA" id="ARBA00022737"/>
    </source>
</evidence>
<dbReference type="InterPro" id="IPR019787">
    <property type="entry name" value="Znf_PHD-finger"/>
</dbReference>
<dbReference type="GO" id="GO:0003713">
    <property type="term" value="F:transcription coactivator activity"/>
    <property type="evidence" value="ECO:0007669"/>
    <property type="project" value="TreeGrafter"/>
</dbReference>
<keyword evidence="7" id="KW-0804">Transcription</keyword>
<dbReference type="SMART" id="SM00249">
    <property type="entry name" value="PHD"/>
    <property type="match status" value="4"/>
</dbReference>
<dbReference type="CDD" id="cd21997">
    <property type="entry name" value="HMG_KMT2C-like"/>
    <property type="match status" value="1"/>
</dbReference>
<feature type="domain" description="PHD-type" evidence="11">
    <location>
        <begin position="476"/>
        <end position="526"/>
    </location>
</feature>
<dbReference type="PROSITE" id="PS50016">
    <property type="entry name" value="ZF_PHD_2"/>
    <property type="match status" value="2"/>
</dbReference>
<feature type="compositionally biased region" description="Basic residues" evidence="10">
    <location>
        <begin position="202"/>
        <end position="213"/>
    </location>
</feature>
<feature type="compositionally biased region" description="Basic and acidic residues" evidence="10">
    <location>
        <begin position="985"/>
        <end position="994"/>
    </location>
</feature>
<dbReference type="SUPFAM" id="SSF47095">
    <property type="entry name" value="HMG-box"/>
    <property type="match status" value="1"/>
</dbReference>
<dbReference type="Proteomes" id="UP000005237">
    <property type="component" value="Unassembled WGS sequence"/>
</dbReference>
<keyword evidence="2" id="KW-0479">Metal-binding</keyword>
<evidence type="ECO:0000256" key="9">
    <source>
        <dbReference type="PROSITE-ProRule" id="PRU00146"/>
    </source>
</evidence>
<feature type="region of interest" description="Disordered" evidence="10">
    <location>
        <begin position="864"/>
        <end position="898"/>
    </location>
</feature>
<comment type="subcellular location">
    <subcellularLocation>
        <location evidence="1">Nucleus</location>
    </subcellularLocation>
</comment>
<keyword evidence="3" id="KW-0677">Repeat</keyword>
<evidence type="ECO:0000256" key="7">
    <source>
        <dbReference type="ARBA" id="ARBA00023163"/>
    </source>
</evidence>
<feature type="compositionally biased region" description="Basic residues" evidence="10">
    <location>
        <begin position="735"/>
        <end position="744"/>
    </location>
</feature>
<dbReference type="FunFam" id="3.30.40.10:FF:000407">
    <property type="entry name" value="Histone-lysine N-methyltransferase MLL3"/>
    <property type="match status" value="1"/>
</dbReference>
<dbReference type="InterPro" id="IPR001965">
    <property type="entry name" value="Znf_PHD"/>
</dbReference>
<evidence type="ECO:0000256" key="10">
    <source>
        <dbReference type="SAM" id="MobiDB-lite"/>
    </source>
</evidence>
<feature type="region of interest" description="Disordered" evidence="10">
    <location>
        <begin position="1115"/>
        <end position="1138"/>
    </location>
</feature>
<dbReference type="InterPro" id="IPR011011">
    <property type="entry name" value="Znf_FYVE_PHD"/>
</dbReference>
<dbReference type="CDD" id="cd15489">
    <property type="entry name" value="PHD_SF"/>
    <property type="match status" value="1"/>
</dbReference>
<evidence type="ECO:0000256" key="2">
    <source>
        <dbReference type="ARBA" id="ARBA00022723"/>
    </source>
</evidence>
<dbReference type="Pfam" id="PF00628">
    <property type="entry name" value="PHD"/>
    <property type="match status" value="1"/>
</dbReference>
<feature type="domain" description="PHD-type" evidence="11">
    <location>
        <begin position="424"/>
        <end position="479"/>
    </location>
</feature>
<dbReference type="GO" id="GO:0042800">
    <property type="term" value="F:histone H3K4 methyltransferase activity"/>
    <property type="evidence" value="ECO:0007669"/>
    <property type="project" value="TreeGrafter"/>
</dbReference>
<feature type="region of interest" description="Disordered" evidence="10">
    <location>
        <begin position="1437"/>
        <end position="1458"/>
    </location>
</feature>
<dbReference type="PANTHER" id="PTHR45888">
    <property type="entry name" value="HL01030P-RELATED"/>
    <property type="match status" value="1"/>
</dbReference>
<dbReference type="GO" id="GO:0045944">
    <property type="term" value="P:positive regulation of transcription by RNA polymerase II"/>
    <property type="evidence" value="ECO:0007669"/>
    <property type="project" value="TreeGrafter"/>
</dbReference>
<dbReference type="CDD" id="cd15513">
    <property type="entry name" value="PHD5_KMT2C_like"/>
    <property type="match status" value="1"/>
</dbReference>
<dbReference type="EnsemblMetazoa" id="CJA05625.1">
    <property type="protein sequence ID" value="CJA05625.1"/>
    <property type="gene ID" value="WBGene00124829"/>
</dbReference>
<evidence type="ECO:0000256" key="5">
    <source>
        <dbReference type="ARBA" id="ARBA00022833"/>
    </source>
</evidence>
<feature type="compositionally biased region" description="Basic residues" evidence="10">
    <location>
        <begin position="995"/>
        <end position="1004"/>
    </location>
</feature>
<dbReference type="CDD" id="cd15512">
    <property type="entry name" value="PHD4_KMT2C_like"/>
    <property type="match status" value="1"/>
</dbReference>
<dbReference type="InterPro" id="IPR013083">
    <property type="entry name" value="Znf_RING/FYVE/PHD"/>
</dbReference>
<evidence type="ECO:0000313" key="12">
    <source>
        <dbReference type="EnsemblMetazoa" id="CJA05625.1"/>
    </source>
</evidence>
<dbReference type="PANTHER" id="PTHR45888:SF6">
    <property type="entry name" value="HL01030P-RELATED"/>
    <property type="match status" value="1"/>
</dbReference>
<feature type="compositionally biased region" description="Gly residues" evidence="10">
    <location>
        <begin position="258"/>
        <end position="269"/>
    </location>
</feature>
<sequence>MICIECGGIAYNNTELCENCMDINRTGTMNLEMARQCDVSMSCCASCQRMITDDSRQCSSCRKNYHLSCDSFDTTTLSGSVCSQCRRRQNPLLTDDVMLSASAAPHVSNAPLSPFSDATVQQISLQMPSGPMTSSYPSNSDFGVEMYAQTIQRQQQILATQTQLLDEISDGGATNDSDRNSSPFYQETSDYDEDFVPVSTRGRGRGSGKKKPGRGQSGSRRQTNPPLPGGFFSATALHASMSGTNPPPSTRGKRGKRGSGTGRPAGKGPGRGRGRGRGSAAAAAAVLQQVQSSMAAGAAGLLAQFPFQMAHPQAQAQVPPYPNAGPPVANFPPNVLPHSNASTSSATPTSAPAPAVAVASTATIPDCIVPNFQQAPQVVAIREVDESMIEDENSRQSGGSRSDEPEYIRTAVVCRIQDAFLQKACMCLVCGSIGKGAEGSMVACSNCAQTYHTYCVNLHDKLNSAVLQRGWRCLDCTVCEGCGTGGDEAKLLLCDECDVSYHIYCMKPPLDRIPQGPWRCQWCSRCRRCNHKAASGNDLTSQGLCHPCASLRKCPQCDKGYQLNEKIIRCSQCSKWQHGHCEGLYTDEQLEQAATNRMRCSTCRPNRAQTIGFFDADNVVVCDNVALNKNSDEILKSKYTPSALKHHMLETYGYRESFDHYDDDYNAEEAADTIAPPQPTGTRGRGRGNPGGRRGTNRIGVGGFYAKLPRHRMLALQEEANQAALGSADDDDQKKTKRLRKPRRSQLEDAYPPSIQEAFFGIKAVEGKALMETAVDEPSLAECNTLWKGATTGSVRAHELTNDASEMLRNDINENEFLENMDLGNIDTDIDLENIDFSLLIDEDEYNDELEDSLQGDLDIKDENNEGEEQKFGPTSFNLDQKPSTSSQGGGFPPANFAQQAPGVRAATAGLARSASQSADAPERYQYAERWEEDEPLGLQATTAAVLYANERHGYLKAQYPEWQDRVKQIQKLWRTLGSEERQDYVNRARDNRTSRGRIPRPRRNNIQNANSNSTSADSPTVQSPGPHRMGFKVPVNPGDPSAPCPSIPSSSLAALGPTDDMTMQQPKQVKITCHLSQELFQQYQEMKRVLSDRATLNTSCDQELNKLRKQKKNLAAKKRQMQKTASSAPDYDGRPIDLNDNDRQTLIQITDRIKQVQADVENSRREMKTHDSNVKDFELRHQILRNESEVTPQLIQQTEIRNQQMAQVEQVRAQQAQAHGLALGAAQQGVLGPQIPQGLPHGMPMPATAQQQQQRMMQMGMLRPPPGAPPGTQFVRMVHPGGPPMTQQELHRRMLLHQRRMNRWPVMGGMRYDQITDPIIKDVYEFLDEVLHDITVHMDNPELAAQQRQQQQQLYAQQLAQQQGAPPPPHMLKRVLQPGAPPGAPPLHLVMPMNLQPGQIPPGAPLPIPLTPQPLQQAPVPQNLVPQTAQPPIPVPIPIADEGPKPKKKRTIQKKATTSFSSAGGEYEAWVEKIRTRFRLCEDVPKKQKEPRLNRAGCEFVRHGMSEMVLGPRRKPLIGEGFGKMRVKRGTALFGNEDRTKRTLVFNQVSLYQVEPQIRLVALYNNPKPTTSNQEECFQDEMDLKLDPQNPNARIQNLLNKKRGKIEHIRSLGRYMDEAKAPLEPEMSMFYEDPPETEEDVSIELIFNTADLKPECTVDEKTEMMFKFSEQIEDLLKIKQEVKWNQEGTPPDSPAPSSPAPSTAGGTVSEVRPTNSTSRAPSTSMEKEIKKEVEEEPVLCEVKREIVEASAAATSIKCKHCQKIIEGGPPAVRLKMDKIGILGPDASVEEREEMVSFCTRKCYYDLMSTSRVALSHEELSAAEQHVDQETFNRLKMIHSDSIVKAVSQGKSKLPCAPSVSASSLLASADGLISPRDTRYMMDEGRKENVAMVPVSSLIGAVEAPKEVSAQRQTTEDWKPYDQGIYDSFVNIHHQHQAII</sequence>
<reference evidence="12" key="2">
    <citation type="submission" date="2022-06" db="UniProtKB">
        <authorList>
            <consortium name="EnsemblMetazoa"/>
        </authorList>
    </citation>
    <scope>IDENTIFICATION</scope>
    <source>
        <strain evidence="12">DF5081</strain>
    </source>
</reference>
<feature type="compositionally biased region" description="Polar residues" evidence="10">
    <location>
        <begin position="873"/>
        <end position="887"/>
    </location>
</feature>
<dbReference type="GO" id="GO:0008270">
    <property type="term" value="F:zinc ion binding"/>
    <property type="evidence" value="ECO:0007669"/>
    <property type="project" value="UniProtKB-KW"/>
</dbReference>
<name>A0A8R1HLT7_CAEJA</name>
<dbReference type="InterPro" id="IPR036910">
    <property type="entry name" value="HMG_box_dom_sf"/>
</dbReference>
<dbReference type="CDD" id="cd15514">
    <property type="entry name" value="PHD6_KMT2C_like"/>
    <property type="match status" value="1"/>
</dbReference>